<gene>
    <name evidence="1" type="ORF">J0X12_12935</name>
</gene>
<dbReference type="RefSeq" id="WP_207046430.1">
    <property type="nucleotide sequence ID" value="NZ_JAFLNC010000004.1"/>
</dbReference>
<protein>
    <submittedName>
        <fullName evidence="1">DNA polymerase III subunit chi</fullName>
    </submittedName>
</protein>
<sequence>MSEVSFYHLQSDPIERALPRLLEKVTERGFRVIVRGVTEERLDILDESLWSYRSESFLPHARDESGLDPAAQPILLTLAGEGNANGANVLVLTEDAAADDLASFERCLYMFDGNDETALTAARTRWKAFKEQDIAVSYYQQTEAGWEKKA</sequence>
<evidence type="ECO:0000313" key="1">
    <source>
        <dbReference type="EMBL" id="MBO0334526.1"/>
    </source>
</evidence>
<dbReference type="Proteomes" id="UP000664761">
    <property type="component" value="Unassembled WGS sequence"/>
</dbReference>
<organism evidence="1 2">
    <name type="scientific">Sneathiella sedimenti</name>
    <dbReference type="NCBI Taxonomy" id="2816034"/>
    <lineage>
        <taxon>Bacteria</taxon>
        <taxon>Pseudomonadati</taxon>
        <taxon>Pseudomonadota</taxon>
        <taxon>Alphaproteobacteria</taxon>
        <taxon>Sneathiellales</taxon>
        <taxon>Sneathiellaceae</taxon>
        <taxon>Sneathiella</taxon>
    </lineage>
</organism>
<comment type="caution">
    <text evidence="1">The sequence shown here is derived from an EMBL/GenBank/DDBJ whole genome shotgun (WGS) entry which is preliminary data.</text>
</comment>
<evidence type="ECO:0000313" key="2">
    <source>
        <dbReference type="Proteomes" id="UP000664761"/>
    </source>
</evidence>
<dbReference type="Gene3D" id="3.40.50.10110">
    <property type="entry name" value="DNA polymerase III subunit chi"/>
    <property type="match status" value="1"/>
</dbReference>
<keyword evidence="2" id="KW-1185">Reference proteome</keyword>
<dbReference type="PANTHER" id="PTHR38767">
    <property type="entry name" value="DNA POLYMERASE III SUBUNIT CHI"/>
    <property type="match status" value="1"/>
</dbReference>
<reference evidence="1 2" key="1">
    <citation type="submission" date="2021-03" db="EMBL/GenBank/DDBJ databases">
        <title>Sneathiella sp. CAU 1612 isolated from Kang Won-do.</title>
        <authorList>
            <person name="Kim W."/>
        </authorList>
    </citation>
    <scope>NUCLEOTIDE SEQUENCE [LARGE SCALE GENOMIC DNA]</scope>
    <source>
        <strain evidence="1 2">CAU 1612</strain>
    </source>
</reference>
<dbReference type="InterPro" id="IPR007459">
    <property type="entry name" value="DNA_pol3_chi"/>
</dbReference>
<accession>A0ABS3F8U1</accession>
<dbReference type="PANTHER" id="PTHR38767:SF1">
    <property type="entry name" value="DNA POLYMERASE III SUBUNIT CHI"/>
    <property type="match status" value="1"/>
</dbReference>
<dbReference type="InterPro" id="IPR036768">
    <property type="entry name" value="PolIII_chi_sf"/>
</dbReference>
<proteinExistence type="predicted"/>
<name>A0ABS3F8U1_9PROT</name>
<dbReference type="EMBL" id="JAFLNC010000004">
    <property type="protein sequence ID" value="MBO0334526.1"/>
    <property type="molecule type" value="Genomic_DNA"/>
</dbReference>
<dbReference type="NCBIfam" id="NF004347">
    <property type="entry name" value="PRK05728.1-4"/>
    <property type="match status" value="1"/>
</dbReference>
<dbReference type="Pfam" id="PF04364">
    <property type="entry name" value="DNA_pol3_chi"/>
    <property type="match status" value="1"/>
</dbReference>
<dbReference type="SUPFAM" id="SSF102400">
    <property type="entry name" value="DNA polymerase III chi subunit"/>
    <property type="match status" value="1"/>
</dbReference>